<gene>
    <name evidence="10" type="ORF">ACFFK0_04990</name>
</gene>
<evidence type="ECO:0000259" key="9">
    <source>
        <dbReference type="Pfam" id="PF12704"/>
    </source>
</evidence>
<evidence type="ECO:0000256" key="2">
    <source>
        <dbReference type="ARBA" id="ARBA00022475"/>
    </source>
</evidence>
<comment type="subcellular location">
    <subcellularLocation>
        <location evidence="1">Cell membrane</location>
        <topology evidence="1">Multi-pass membrane protein</topology>
    </subcellularLocation>
</comment>
<dbReference type="InterPro" id="IPR003838">
    <property type="entry name" value="ABC3_permease_C"/>
</dbReference>
<feature type="transmembrane region" description="Helical" evidence="7">
    <location>
        <begin position="357"/>
        <end position="376"/>
    </location>
</feature>
<reference evidence="10 11" key="1">
    <citation type="submission" date="2024-09" db="EMBL/GenBank/DDBJ databases">
        <authorList>
            <person name="Sun Q."/>
            <person name="Mori K."/>
        </authorList>
    </citation>
    <scope>NUCLEOTIDE SEQUENCE [LARGE SCALE GENOMIC DNA]</scope>
    <source>
        <strain evidence="10 11">CCM 7759</strain>
    </source>
</reference>
<proteinExistence type="inferred from homology"/>
<evidence type="ECO:0000256" key="7">
    <source>
        <dbReference type="SAM" id="Phobius"/>
    </source>
</evidence>
<evidence type="ECO:0000313" key="11">
    <source>
        <dbReference type="Proteomes" id="UP001589776"/>
    </source>
</evidence>
<dbReference type="InterPro" id="IPR050250">
    <property type="entry name" value="Macrolide_Exporter_MacB"/>
</dbReference>
<keyword evidence="3 7" id="KW-0812">Transmembrane</keyword>
<dbReference type="EMBL" id="JBHLWN010000022">
    <property type="protein sequence ID" value="MFC0211816.1"/>
    <property type="molecule type" value="Genomic_DNA"/>
</dbReference>
<comment type="caution">
    <text evidence="10">The sequence shown here is derived from an EMBL/GenBank/DDBJ whole genome shotgun (WGS) entry which is preliminary data.</text>
</comment>
<feature type="domain" description="MacB-like periplasmic core" evidence="9">
    <location>
        <begin position="471"/>
        <end position="662"/>
    </location>
</feature>
<evidence type="ECO:0000256" key="4">
    <source>
        <dbReference type="ARBA" id="ARBA00022989"/>
    </source>
</evidence>
<dbReference type="PANTHER" id="PTHR30572">
    <property type="entry name" value="MEMBRANE COMPONENT OF TRANSPORTER-RELATED"/>
    <property type="match status" value="1"/>
</dbReference>
<feature type="transmembrane region" description="Helical" evidence="7">
    <location>
        <begin position="258"/>
        <end position="282"/>
    </location>
</feature>
<evidence type="ECO:0000256" key="6">
    <source>
        <dbReference type="ARBA" id="ARBA00038076"/>
    </source>
</evidence>
<evidence type="ECO:0000313" key="10">
    <source>
        <dbReference type="EMBL" id="MFC0211816.1"/>
    </source>
</evidence>
<name>A0ABV6DGP0_9BACL</name>
<evidence type="ECO:0000256" key="5">
    <source>
        <dbReference type="ARBA" id="ARBA00023136"/>
    </source>
</evidence>
<feature type="transmembrane region" description="Helical" evidence="7">
    <location>
        <begin position="786"/>
        <end position="809"/>
    </location>
</feature>
<dbReference type="InterPro" id="IPR025857">
    <property type="entry name" value="MacB_PCD"/>
</dbReference>
<feature type="domain" description="ABC3 transporter permease C-terminal" evidence="8">
    <location>
        <begin position="704"/>
        <end position="821"/>
    </location>
</feature>
<dbReference type="Pfam" id="PF02687">
    <property type="entry name" value="FtsX"/>
    <property type="match status" value="2"/>
</dbReference>
<feature type="domain" description="MacB-like periplasmic core" evidence="9">
    <location>
        <begin position="18"/>
        <end position="230"/>
    </location>
</feature>
<keyword evidence="5 7" id="KW-0472">Membrane</keyword>
<organism evidence="10 11">
    <name type="scientific">Paenibacillus chartarius</name>
    <dbReference type="NCBI Taxonomy" id="747481"/>
    <lineage>
        <taxon>Bacteria</taxon>
        <taxon>Bacillati</taxon>
        <taxon>Bacillota</taxon>
        <taxon>Bacilli</taxon>
        <taxon>Bacillales</taxon>
        <taxon>Paenibacillaceae</taxon>
        <taxon>Paenibacillus</taxon>
    </lineage>
</organism>
<dbReference type="RefSeq" id="WP_377468820.1">
    <property type="nucleotide sequence ID" value="NZ_JBHLWN010000022.1"/>
</dbReference>
<sequence>MNPWLIAWRSLMRRKLRTLLTLLSIVIGVGSTFAVIASVNTAKLAFPLYLKAAFGKADYTILGTEAYFPEELHKSVGRLEGTAAVAVLNENTRLQLDKEGITDIQKRIDLKGYSRLDTPITNFRLVKGDLSRSGAVITDRTAKVWQSDIGDTIALNTSNGVKQIPITAIVKYTVELMGPSSWTMAKYHPWTVAVPLADLQQWFGLQGKVEGIQVKSLDPSRTAELEHTLEHAVAHDGSVYIQPVIIDADTQFKDAETFFMALYIAGFLGIVLSAVVIFNSFYVSITERKKEFAALKTIGYTPAQLRGFVLNEALLLAAAGTAVGLLIGYGLALLLKAAIFLLFGIHDQSGLQLLQGLIIAALTGLLIPLAASLYPIRQAGKVSVIAVLKEQPSEKPPLSKGRAIAGILLIGSAFFIKHLLMVAPLLLGIILVYPYLFRGFASAIKPLYRLLFGFSGEVAARNLLRNLGRTSMTSVILSLGIAMIVLMSSLNSAMIQSYERVIHASYGGSLDVMFHHIEKTDLAQLKSTAGVADAQTYPLQAAIWSLNGHNRKLPVYGVGADWIDRFPLFTARQNRPQSELIRSLQPDELALDNIAFGVWGGKLGDTITLETLQGARPFRVAAVVETMKNSGYGAFMSDETFRRSFGLKYERNALVIKDDKTSPLQLRENIFNQFGSRIEEMFGPEDWVSVVGATLTGSFSVIHFLVVLSIIISGMGITNTLLMNIMERVRELGMMRAVGLAQKQIVRMVLLEGLGIGAAATAVGLLFGTLLIYMTSTFMNFRSLTFTFGVSGWMLAAIALFGLAVSLMASFTPASRAAKTHLSEALRYE</sequence>
<evidence type="ECO:0000259" key="8">
    <source>
        <dbReference type="Pfam" id="PF02687"/>
    </source>
</evidence>
<dbReference type="Proteomes" id="UP001589776">
    <property type="component" value="Unassembled WGS sequence"/>
</dbReference>
<dbReference type="Pfam" id="PF12704">
    <property type="entry name" value="MacB_PCD"/>
    <property type="match status" value="2"/>
</dbReference>
<protein>
    <submittedName>
        <fullName evidence="10">FtsX-like permease family protein</fullName>
    </submittedName>
</protein>
<feature type="transmembrane region" description="Helical" evidence="7">
    <location>
        <begin position="314"/>
        <end position="345"/>
    </location>
</feature>
<dbReference type="PANTHER" id="PTHR30572:SF4">
    <property type="entry name" value="ABC TRANSPORTER PERMEASE YTRF"/>
    <property type="match status" value="1"/>
</dbReference>
<feature type="transmembrane region" description="Helical" evidence="7">
    <location>
        <begin position="745"/>
        <end position="774"/>
    </location>
</feature>
<evidence type="ECO:0000256" key="3">
    <source>
        <dbReference type="ARBA" id="ARBA00022692"/>
    </source>
</evidence>
<keyword evidence="4 7" id="KW-1133">Transmembrane helix</keyword>
<feature type="transmembrane region" description="Helical" evidence="7">
    <location>
        <begin position="403"/>
        <end position="435"/>
    </location>
</feature>
<keyword evidence="11" id="KW-1185">Reference proteome</keyword>
<feature type="transmembrane region" description="Helical" evidence="7">
    <location>
        <begin position="476"/>
        <end position="495"/>
    </location>
</feature>
<feature type="transmembrane region" description="Helical" evidence="7">
    <location>
        <begin position="701"/>
        <end position="725"/>
    </location>
</feature>
<keyword evidence="2" id="KW-1003">Cell membrane</keyword>
<evidence type="ECO:0000256" key="1">
    <source>
        <dbReference type="ARBA" id="ARBA00004651"/>
    </source>
</evidence>
<comment type="similarity">
    <text evidence="6">Belongs to the ABC-4 integral membrane protein family.</text>
</comment>
<feature type="domain" description="ABC3 transporter permease C-terminal" evidence="8">
    <location>
        <begin position="264"/>
        <end position="383"/>
    </location>
</feature>
<accession>A0ABV6DGP0</accession>